<feature type="compositionally biased region" description="Polar residues" evidence="5">
    <location>
        <begin position="203"/>
        <end position="221"/>
    </location>
</feature>
<evidence type="ECO:0000313" key="7">
    <source>
        <dbReference type="EMBL" id="KAF9486156.1"/>
    </source>
</evidence>
<feature type="compositionally biased region" description="Polar residues" evidence="5">
    <location>
        <begin position="1"/>
        <end position="21"/>
    </location>
</feature>
<feature type="domain" description="RING-type" evidence="6">
    <location>
        <begin position="459"/>
        <end position="503"/>
    </location>
</feature>
<feature type="region of interest" description="Disordered" evidence="5">
    <location>
        <begin position="1"/>
        <end position="52"/>
    </location>
</feature>
<dbReference type="InterPro" id="IPR001841">
    <property type="entry name" value="Znf_RING"/>
</dbReference>
<dbReference type="Proteomes" id="UP000807469">
    <property type="component" value="Unassembled WGS sequence"/>
</dbReference>
<feature type="compositionally biased region" description="Polar residues" evidence="5">
    <location>
        <begin position="31"/>
        <end position="47"/>
    </location>
</feature>
<evidence type="ECO:0000259" key="6">
    <source>
        <dbReference type="PROSITE" id="PS50089"/>
    </source>
</evidence>
<protein>
    <recommendedName>
        <fullName evidence="6">RING-type domain-containing protein</fullName>
    </recommendedName>
</protein>
<gene>
    <name evidence="7" type="ORF">BDN70DRAFT_237181</name>
</gene>
<sequence length="936" mass="102545">MSFSVPSSPAMSRSTKAQPVTPQRLPRHQPRSQSFYRSPLTPTSPYTPMSLRSFDSTGSSILTTPDNLGLSNVKKRLTFSGISSEVARNAAANQSDKSIADIADNWRSRANENGIKVAFELQEDSHYVADDSSDMSLSDVANESEIISSEDTPSLATHRRLNSMPVAGRPRAQSHASLPRSRVHPPSPAIPRNVERVPPPASPLQTRQSVSSLSHSLNLMSTPPPNRALSRQLKLKGSMTDPAQPRRREAFGTVSTAHNIGQRNTSMNLTLEPDTSLDLFDIDENDFEYETDFHDPEIENSFSRNLQALQAHSFGYPTFSPRYPQGQSDGFDQPMFADPFQPNSASSGLLNGHILNGIAESVEHHFQAARQQPLQKPFYDELNQNGHMFYPPVARLPQYNHGVPHGYPAPPFMPIPQPSMMAFQPPVSVHPKPSADRSSSSMMKSPIQPIAPVLNPTDCSVCLASHPESLAILQPCLHPLCSTCLTSALNIVGEKDMECAVCKQNVADFRLIRRSAKDTKANTAAAAQALSNSTSTNGSEKGGAGDMSDKSFLGHSFSSSGSSNAFDHDASNESTGDLESAFEFGLDLGELRASTPKLERQHSSRWSGDYSSLRDLPRVDNVVLRIDNVPWDITPLQIKRWLQQPVERVHVLLDSKGKTLSHAYVEVRDDATAGAILRGEAASSAGRKERGSVLGRGKRARGVTVTRSGQKELMHDLFPCWRGFFNGSKPSVVEAEGSQIVGGLLTEQEISGLLYLIRQPDSHFLKMPSLPFHSLLSILMKLPTDADSRVFYSTSVRDMLLDATLNAIKLVMPRIAKAKEAPKSSQRLQDEEFTIDLAVDMLHTALDCKAFTAQQIQQLKDLAQIFSLPLPEHDQFNNSDSSILDGSDVLKTPSSQDSSTIVLKPLPADPLDKLAKEFGLEPTAMQELIQRLSTLP</sequence>
<keyword evidence="2 4" id="KW-0863">Zinc-finger</keyword>
<name>A0A9P6CZA5_9AGAR</name>
<dbReference type="Gene3D" id="3.30.70.330">
    <property type="match status" value="1"/>
</dbReference>
<dbReference type="InterPro" id="IPR012677">
    <property type="entry name" value="Nucleotide-bd_a/b_plait_sf"/>
</dbReference>
<dbReference type="InterPro" id="IPR013083">
    <property type="entry name" value="Znf_RING/FYVE/PHD"/>
</dbReference>
<accession>A0A9P6CZA5</accession>
<evidence type="ECO:0000256" key="1">
    <source>
        <dbReference type="ARBA" id="ARBA00022723"/>
    </source>
</evidence>
<dbReference type="SUPFAM" id="SSF57850">
    <property type="entry name" value="RING/U-box"/>
    <property type="match status" value="1"/>
</dbReference>
<keyword evidence="8" id="KW-1185">Reference proteome</keyword>
<dbReference type="GO" id="GO:0008270">
    <property type="term" value="F:zinc ion binding"/>
    <property type="evidence" value="ECO:0007669"/>
    <property type="project" value="UniProtKB-KW"/>
</dbReference>
<dbReference type="PROSITE" id="PS50089">
    <property type="entry name" value="ZF_RING_2"/>
    <property type="match status" value="1"/>
</dbReference>
<comment type="caution">
    <text evidence="7">The sequence shown here is derived from an EMBL/GenBank/DDBJ whole genome shotgun (WGS) entry which is preliminary data.</text>
</comment>
<keyword evidence="1" id="KW-0479">Metal-binding</keyword>
<dbReference type="Gene3D" id="3.30.40.10">
    <property type="entry name" value="Zinc/RING finger domain, C3HC4 (zinc finger)"/>
    <property type="match status" value="1"/>
</dbReference>
<evidence type="ECO:0000313" key="8">
    <source>
        <dbReference type="Proteomes" id="UP000807469"/>
    </source>
</evidence>
<evidence type="ECO:0000256" key="4">
    <source>
        <dbReference type="PROSITE-ProRule" id="PRU00175"/>
    </source>
</evidence>
<feature type="region of interest" description="Disordered" evidence="5">
    <location>
        <begin position="165"/>
        <end position="226"/>
    </location>
</feature>
<evidence type="ECO:0000256" key="3">
    <source>
        <dbReference type="ARBA" id="ARBA00022833"/>
    </source>
</evidence>
<proteinExistence type="predicted"/>
<dbReference type="OrthoDB" id="336240at2759"/>
<dbReference type="InterPro" id="IPR035979">
    <property type="entry name" value="RBD_domain_sf"/>
</dbReference>
<reference evidence="7" key="1">
    <citation type="submission" date="2020-11" db="EMBL/GenBank/DDBJ databases">
        <authorList>
            <consortium name="DOE Joint Genome Institute"/>
            <person name="Ahrendt S."/>
            <person name="Riley R."/>
            <person name="Andreopoulos W."/>
            <person name="Labutti K."/>
            <person name="Pangilinan J."/>
            <person name="Ruiz-Duenas F.J."/>
            <person name="Barrasa J.M."/>
            <person name="Sanchez-Garcia M."/>
            <person name="Camarero S."/>
            <person name="Miyauchi S."/>
            <person name="Serrano A."/>
            <person name="Linde D."/>
            <person name="Babiker R."/>
            <person name="Drula E."/>
            <person name="Ayuso-Fernandez I."/>
            <person name="Pacheco R."/>
            <person name="Padilla G."/>
            <person name="Ferreira P."/>
            <person name="Barriuso J."/>
            <person name="Kellner H."/>
            <person name="Castanera R."/>
            <person name="Alfaro M."/>
            <person name="Ramirez L."/>
            <person name="Pisabarro A.G."/>
            <person name="Kuo A."/>
            <person name="Tritt A."/>
            <person name="Lipzen A."/>
            <person name="He G."/>
            <person name="Yan M."/>
            <person name="Ng V."/>
            <person name="Cullen D."/>
            <person name="Martin F."/>
            <person name="Rosso M.-N."/>
            <person name="Henrissat B."/>
            <person name="Hibbett D."/>
            <person name="Martinez A.T."/>
            <person name="Grigoriev I.V."/>
        </authorList>
    </citation>
    <scope>NUCLEOTIDE SEQUENCE</scope>
    <source>
        <strain evidence="7">CIRM-BRFM 674</strain>
    </source>
</reference>
<dbReference type="SUPFAM" id="SSF54928">
    <property type="entry name" value="RNA-binding domain, RBD"/>
    <property type="match status" value="1"/>
</dbReference>
<keyword evidence="3" id="KW-0862">Zinc</keyword>
<organism evidence="7 8">
    <name type="scientific">Pholiota conissans</name>
    <dbReference type="NCBI Taxonomy" id="109636"/>
    <lineage>
        <taxon>Eukaryota</taxon>
        <taxon>Fungi</taxon>
        <taxon>Dikarya</taxon>
        <taxon>Basidiomycota</taxon>
        <taxon>Agaricomycotina</taxon>
        <taxon>Agaricomycetes</taxon>
        <taxon>Agaricomycetidae</taxon>
        <taxon>Agaricales</taxon>
        <taxon>Agaricineae</taxon>
        <taxon>Strophariaceae</taxon>
        <taxon>Pholiota</taxon>
    </lineage>
</organism>
<dbReference type="PROSITE" id="PS00518">
    <property type="entry name" value="ZF_RING_1"/>
    <property type="match status" value="1"/>
</dbReference>
<dbReference type="EMBL" id="MU155131">
    <property type="protein sequence ID" value="KAF9486156.1"/>
    <property type="molecule type" value="Genomic_DNA"/>
</dbReference>
<dbReference type="GO" id="GO:0003676">
    <property type="term" value="F:nucleic acid binding"/>
    <property type="evidence" value="ECO:0007669"/>
    <property type="project" value="InterPro"/>
</dbReference>
<dbReference type="SMART" id="SM00184">
    <property type="entry name" value="RING"/>
    <property type="match status" value="1"/>
</dbReference>
<evidence type="ECO:0000256" key="2">
    <source>
        <dbReference type="ARBA" id="ARBA00022771"/>
    </source>
</evidence>
<dbReference type="AlphaFoldDB" id="A0A9P6CZA5"/>
<dbReference type="InterPro" id="IPR017907">
    <property type="entry name" value="Znf_RING_CS"/>
</dbReference>
<evidence type="ECO:0000256" key="5">
    <source>
        <dbReference type="SAM" id="MobiDB-lite"/>
    </source>
</evidence>